<dbReference type="Proteomes" id="UP000251088">
    <property type="component" value="Unassembled WGS sequence"/>
</dbReference>
<dbReference type="InterPro" id="IPR026030">
    <property type="entry name" value="Pur-cyt_permease_Fcy2/21/22"/>
</dbReference>
<gene>
    <name evidence="8" type="primary">codB_1</name>
    <name evidence="8" type="ORF">NCTC9128_01997</name>
</gene>
<dbReference type="PANTHER" id="PTHR31806:SF1">
    <property type="entry name" value="PURINE-CYTOSINE PERMEASE FCY2-RELATED"/>
    <property type="match status" value="1"/>
</dbReference>
<keyword evidence="3" id="KW-0813">Transport</keyword>
<keyword evidence="5 7" id="KW-1133">Transmembrane helix</keyword>
<evidence type="ECO:0000313" key="9">
    <source>
        <dbReference type="Proteomes" id="UP000251088"/>
    </source>
</evidence>
<proteinExistence type="inferred from homology"/>
<dbReference type="AlphaFoldDB" id="A0A2X3CJ54"/>
<comment type="subcellular location">
    <subcellularLocation>
        <location evidence="1">Membrane</location>
        <topology evidence="1">Multi-pass membrane protein</topology>
    </subcellularLocation>
</comment>
<feature type="transmembrane region" description="Helical" evidence="7">
    <location>
        <begin position="69"/>
        <end position="93"/>
    </location>
</feature>
<keyword evidence="6 7" id="KW-0472">Membrane</keyword>
<dbReference type="EMBL" id="UAWN01000008">
    <property type="protein sequence ID" value="SQC13917.1"/>
    <property type="molecule type" value="Genomic_DNA"/>
</dbReference>
<organism evidence="8 9">
    <name type="scientific">Klebsiella pneumoniae</name>
    <dbReference type="NCBI Taxonomy" id="573"/>
    <lineage>
        <taxon>Bacteria</taxon>
        <taxon>Pseudomonadati</taxon>
        <taxon>Pseudomonadota</taxon>
        <taxon>Gammaproteobacteria</taxon>
        <taxon>Enterobacterales</taxon>
        <taxon>Enterobacteriaceae</taxon>
        <taxon>Klebsiella/Raoultella group</taxon>
        <taxon>Klebsiella</taxon>
        <taxon>Klebsiella pneumoniae complex</taxon>
    </lineage>
</organism>
<dbReference type="PANTHER" id="PTHR31806">
    <property type="entry name" value="PURINE-CYTOSINE PERMEASE FCY2-RELATED"/>
    <property type="match status" value="1"/>
</dbReference>
<evidence type="ECO:0000256" key="2">
    <source>
        <dbReference type="ARBA" id="ARBA00008974"/>
    </source>
</evidence>
<evidence type="ECO:0000256" key="6">
    <source>
        <dbReference type="ARBA" id="ARBA00023136"/>
    </source>
</evidence>
<dbReference type="Pfam" id="PF02133">
    <property type="entry name" value="Transp_cyt_pur"/>
    <property type="match status" value="1"/>
</dbReference>
<accession>A0A2X3CJ54</accession>
<dbReference type="GO" id="GO:0005886">
    <property type="term" value="C:plasma membrane"/>
    <property type="evidence" value="ECO:0007669"/>
    <property type="project" value="TreeGrafter"/>
</dbReference>
<protein>
    <submittedName>
        <fullName evidence="8">Putative transporter</fullName>
    </submittedName>
</protein>
<comment type="similarity">
    <text evidence="2">Belongs to the purine-cytosine permease (2.A.39) family.</text>
</comment>
<evidence type="ECO:0000256" key="4">
    <source>
        <dbReference type="ARBA" id="ARBA00022692"/>
    </source>
</evidence>
<keyword evidence="4 7" id="KW-0812">Transmembrane</keyword>
<reference evidence="8 9" key="1">
    <citation type="submission" date="2018-06" db="EMBL/GenBank/DDBJ databases">
        <authorList>
            <consortium name="Pathogen Informatics"/>
            <person name="Doyle S."/>
        </authorList>
    </citation>
    <scope>NUCLEOTIDE SEQUENCE [LARGE SCALE GENOMIC DNA]</scope>
    <source>
        <strain evidence="8 9">NCTC9128</strain>
    </source>
</reference>
<evidence type="ECO:0000256" key="7">
    <source>
        <dbReference type="SAM" id="Phobius"/>
    </source>
</evidence>
<name>A0A2X3CJ54_KLEPN</name>
<dbReference type="GO" id="GO:0022857">
    <property type="term" value="F:transmembrane transporter activity"/>
    <property type="evidence" value="ECO:0007669"/>
    <property type="project" value="InterPro"/>
</dbReference>
<dbReference type="InterPro" id="IPR001248">
    <property type="entry name" value="Pur-cyt_permease"/>
</dbReference>
<sequence>MDTLLASSPFGLAAICKLRRLSTGALAVVLGGDVVWSLVGLLVGQMLGAAVMSLHALQGPRLGLPQMILSRAQFGVFGAVVPLVLVCVMYIGFSASGTVLAGRQWLNY</sequence>
<evidence type="ECO:0000256" key="5">
    <source>
        <dbReference type="ARBA" id="ARBA00022989"/>
    </source>
</evidence>
<dbReference type="Gene3D" id="1.10.4160.10">
    <property type="entry name" value="Hydantoin permease"/>
    <property type="match status" value="1"/>
</dbReference>
<evidence type="ECO:0000256" key="3">
    <source>
        <dbReference type="ARBA" id="ARBA00022448"/>
    </source>
</evidence>
<evidence type="ECO:0000256" key="1">
    <source>
        <dbReference type="ARBA" id="ARBA00004141"/>
    </source>
</evidence>
<evidence type="ECO:0000313" key="8">
    <source>
        <dbReference type="EMBL" id="SQC13917.1"/>
    </source>
</evidence>